<evidence type="ECO:0000313" key="1">
    <source>
        <dbReference type="EMBL" id="QYN52611.1"/>
    </source>
</evidence>
<dbReference type="RefSeq" id="WP_220221000.1">
    <property type="nucleotide sequence ID" value="NZ_CP048268.1"/>
</dbReference>
<name>A0ABX8W4G6_9LACO</name>
<evidence type="ECO:0008006" key="3">
    <source>
        <dbReference type="Google" id="ProtNLM"/>
    </source>
</evidence>
<proteinExistence type="predicted"/>
<reference evidence="1 2" key="1">
    <citation type="submission" date="2020-01" db="EMBL/GenBank/DDBJ databases">
        <title>Vast differences in strain-level diversity in the gut microbiota of two closely related honey bee species.</title>
        <authorList>
            <person name="Ellegaard K.M."/>
            <person name="Suenami S."/>
            <person name="Miyazaki R."/>
            <person name="Engel P."/>
        </authorList>
    </citation>
    <scope>NUCLEOTIDE SEQUENCE [LARGE SCALE GENOMIC DNA]</scope>
    <source>
        <strain evidence="1 2">ESL0416</strain>
    </source>
</reference>
<gene>
    <name evidence="1" type="ORF">GYM71_03965</name>
</gene>
<dbReference type="EMBL" id="CP048268">
    <property type="protein sequence ID" value="QYN52611.1"/>
    <property type="molecule type" value="Genomic_DNA"/>
</dbReference>
<dbReference type="Gene3D" id="3.40.50.300">
    <property type="entry name" value="P-loop containing nucleotide triphosphate hydrolases"/>
    <property type="match status" value="1"/>
</dbReference>
<sequence length="65" mass="7119">MDKQVIEAHNLTKQYSFTKRGDGLKAAIKNIIRPTKKTVKAVNQLNFSVTEGETVGFIGQNGAGR</sequence>
<organism evidence="1 2">
    <name type="scientific">Lactobacillus panisapium</name>
    <dbReference type="NCBI Taxonomy" id="2012495"/>
    <lineage>
        <taxon>Bacteria</taxon>
        <taxon>Bacillati</taxon>
        <taxon>Bacillota</taxon>
        <taxon>Bacilli</taxon>
        <taxon>Lactobacillales</taxon>
        <taxon>Lactobacillaceae</taxon>
        <taxon>Lactobacillus</taxon>
    </lineage>
</organism>
<accession>A0ABX8W4G6</accession>
<dbReference type="Proteomes" id="UP000826550">
    <property type="component" value="Chromosome"/>
</dbReference>
<dbReference type="SUPFAM" id="SSF52540">
    <property type="entry name" value="P-loop containing nucleoside triphosphate hydrolases"/>
    <property type="match status" value="1"/>
</dbReference>
<evidence type="ECO:0000313" key="2">
    <source>
        <dbReference type="Proteomes" id="UP000826550"/>
    </source>
</evidence>
<keyword evidence="2" id="KW-1185">Reference proteome</keyword>
<protein>
    <recommendedName>
        <fullName evidence="3">ABC transporter ATP-binding protein</fullName>
    </recommendedName>
</protein>
<dbReference type="InterPro" id="IPR027417">
    <property type="entry name" value="P-loop_NTPase"/>
</dbReference>